<dbReference type="Proteomes" id="UP000326396">
    <property type="component" value="Linkage Group LG18"/>
</dbReference>
<keyword evidence="2" id="KW-1185">Reference proteome</keyword>
<evidence type="ECO:0000313" key="2">
    <source>
        <dbReference type="Proteomes" id="UP000326396"/>
    </source>
</evidence>
<organism evidence="1 2">
    <name type="scientific">Mikania micrantha</name>
    <name type="common">bitter vine</name>
    <dbReference type="NCBI Taxonomy" id="192012"/>
    <lineage>
        <taxon>Eukaryota</taxon>
        <taxon>Viridiplantae</taxon>
        <taxon>Streptophyta</taxon>
        <taxon>Embryophyta</taxon>
        <taxon>Tracheophyta</taxon>
        <taxon>Spermatophyta</taxon>
        <taxon>Magnoliopsida</taxon>
        <taxon>eudicotyledons</taxon>
        <taxon>Gunneridae</taxon>
        <taxon>Pentapetalae</taxon>
        <taxon>asterids</taxon>
        <taxon>campanulids</taxon>
        <taxon>Asterales</taxon>
        <taxon>Asteraceae</taxon>
        <taxon>Asteroideae</taxon>
        <taxon>Heliantheae alliance</taxon>
        <taxon>Eupatorieae</taxon>
        <taxon>Mikania</taxon>
    </lineage>
</organism>
<evidence type="ECO:0000313" key="1">
    <source>
        <dbReference type="EMBL" id="KAD4982225.1"/>
    </source>
</evidence>
<proteinExistence type="predicted"/>
<sequence length="153" mass="16818">MRKFQTHRKIVSEELCIGRYAIGRQNHLGNKPIRSCSFSAVGRRFGSACPSEVATRILEYHCGSEESPSKPGGLQKSLFHPGLWWPLQLNAPLGESYVLMFAPSSRPFPPAVGGFVKSPRPGYRATGLYVLAPLGGTRLAVEDTYVVSLDPTW</sequence>
<gene>
    <name evidence="1" type="ORF">E3N88_18896</name>
</gene>
<name>A0A5N6NNB4_9ASTR</name>
<accession>A0A5N6NNB4</accession>
<reference evidence="1 2" key="1">
    <citation type="submission" date="2019-05" db="EMBL/GenBank/DDBJ databases">
        <title>Mikania micrantha, genome provides insights into the molecular mechanism of rapid growth.</title>
        <authorList>
            <person name="Liu B."/>
        </authorList>
    </citation>
    <scope>NUCLEOTIDE SEQUENCE [LARGE SCALE GENOMIC DNA]</scope>
    <source>
        <strain evidence="1">NLD-2019</strain>
        <tissue evidence="1">Leaf</tissue>
    </source>
</reference>
<protein>
    <submittedName>
        <fullName evidence="1">Uncharacterized protein</fullName>
    </submittedName>
</protein>
<dbReference type="AlphaFoldDB" id="A0A5N6NNB4"/>
<dbReference type="EMBL" id="SZYD01000010">
    <property type="protein sequence ID" value="KAD4982225.1"/>
    <property type="molecule type" value="Genomic_DNA"/>
</dbReference>
<comment type="caution">
    <text evidence="1">The sequence shown here is derived from an EMBL/GenBank/DDBJ whole genome shotgun (WGS) entry which is preliminary data.</text>
</comment>